<protein>
    <submittedName>
        <fullName evidence="1">Uncharacterized protein</fullName>
    </submittedName>
</protein>
<organism evidence="1">
    <name type="scientific">marine sediment metagenome</name>
    <dbReference type="NCBI Taxonomy" id="412755"/>
    <lineage>
        <taxon>unclassified sequences</taxon>
        <taxon>metagenomes</taxon>
        <taxon>ecological metagenomes</taxon>
    </lineage>
</organism>
<proteinExistence type="predicted"/>
<evidence type="ECO:0000313" key="1">
    <source>
        <dbReference type="EMBL" id="KKN98816.1"/>
    </source>
</evidence>
<gene>
    <name evidence="1" type="ORF">LCGC14_0140570</name>
</gene>
<sequence length="152" mass="17988">MGMSSTAILFWGLCSDEEEEHWKNIGRDEEDLDYYNPFDDNDDDEPDDEDWEEIYATKKGLHYPSEPRNEYWDAKRKLVKESGCEIGTHCSFDYGMPYIAITESEIRAYQGCPEKIETLEVKSDWEQKLREFCGVMGIKWSEPRWWIVSLYG</sequence>
<accession>A0A0F9XI31</accession>
<reference evidence="1" key="1">
    <citation type="journal article" date="2015" name="Nature">
        <title>Complex archaea that bridge the gap between prokaryotes and eukaryotes.</title>
        <authorList>
            <person name="Spang A."/>
            <person name="Saw J.H."/>
            <person name="Jorgensen S.L."/>
            <person name="Zaremba-Niedzwiedzka K."/>
            <person name="Martijn J."/>
            <person name="Lind A.E."/>
            <person name="van Eijk R."/>
            <person name="Schleper C."/>
            <person name="Guy L."/>
            <person name="Ettema T.J."/>
        </authorList>
    </citation>
    <scope>NUCLEOTIDE SEQUENCE</scope>
</reference>
<name>A0A0F9XI31_9ZZZZ</name>
<dbReference type="EMBL" id="LAZR01000049">
    <property type="protein sequence ID" value="KKN98816.1"/>
    <property type="molecule type" value="Genomic_DNA"/>
</dbReference>
<dbReference type="AlphaFoldDB" id="A0A0F9XI31"/>
<comment type="caution">
    <text evidence="1">The sequence shown here is derived from an EMBL/GenBank/DDBJ whole genome shotgun (WGS) entry which is preliminary data.</text>
</comment>